<keyword evidence="2" id="KW-1185">Reference proteome</keyword>
<proteinExistence type="predicted"/>
<gene>
    <name evidence="1" type="ORF">SAMN04488132_112104</name>
</gene>
<reference evidence="1 2" key="1">
    <citation type="submission" date="2017-02" db="EMBL/GenBank/DDBJ databases">
        <authorList>
            <person name="Peterson S.W."/>
        </authorList>
    </citation>
    <scope>NUCLEOTIDE SEQUENCE [LARGE SCALE GENOMIC DNA]</scope>
    <source>
        <strain evidence="1 2">DSM 22335</strain>
    </source>
</reference>
<dbReference type="RefSeq" id="WP_217698848.1">
    <property type="nucleotide sequence ID" value="NZ_FUWH01000012.1"/>
</dbReference>
<feature type="non-terminal residue" evidence="1">
    <location>
        <position position="1"/>
    </location>
</feature>
<protein>
    <submittedName>
        <fullName evidence="1">Uncharacterized protein</fullName>
    </submittedName>
</protein>
<accession>A0A1T4RI10</accession>
<evidence type="ECO:0000313" key="2">
    <source>
        <dbReference type="Proteomes" id="UP000190888"/>
    </source>
</evidence>
<dbReference type="AlphaFoldDB" id="A0A1T4RI10"/>
<dbReference type="EMBL" id="FUWH01000012">
    <property type="protein sequence ID" value="SKA15573.1"/>
    <property type="molecule type" value="Genomic_DNA"/>
</dbReference>
<name>A0A1T4RI10_9BACT</name>
<sequence>GMLTGYARKGQSVQYSDTASMLSGYGRAGQLVKYSDTATMLSTYTRKRQPSSATRSFNSSFQVSATKDASVRYSVEIACSISVSGGQAGVVFLEISPNNSTWTEAGRFSNSNTGAVVIGLSVTSSVAGQISADVPAGYYVRLRTSATTGSPVFTYQSGQETY</sequence>
<evidence type="ECO:0000313" key="1">
    <source>
        <dbReference type="EMBL" id="SKA15573.1"/>
    </source>
</evidence>
<dbReference type="STRING" id="413434.SAMN04488132_112104"/>
<dbReference type="Proteomes" id="UP000190888">
    <property type="component" value="Unassembled WGS sequence"/>
</dbReference>
<organism evidence="1 2">
    <name type="scientific">Sediminibacterium ginsengisoli</name>
    <dbReference type="NCBI Taxonomy" id="413434"/>
    <lineage>
        <taxon>Bacteria</taxon>
        <taxon>Pseudomonadati</taxon>
        <taxon>Bacteroidota</taxon>
        <taxon>Chitinophagia</taxon>
        <taxon>Chitinophagales</taxon>
        <taxon>Chitinophagaceae</taxon>
        <taxon>Sediminibacterium</taxon>
    </lineage>
</organism>